<keyword evidence="2" id="KW-1185">Reference proteome</keyword>
<sequence length="127" mass="14551">MQMLPITNAEFTIHEVDGGAPDWQTDPPSLEFWFDVAGVTYTFQVDWLSQVQMSQVVAFSSAEERVHELEPHIHFPHGYCTISVLQVIQPMMTEILDARPSEPHTFARLLATYGFLDNARHFISRCE</sequence>
<dbReference type="AlphaFoldDB" id="A0A8J3N9C4"/>
<dbReference type="RefSeq" id="WP_220211205.1">
    <property type="nucleotide sequence ID" value="NZ_BNJK01000003.1"/>
</dbReference>
<gene>
    <name evidence="1" type="ORF">KSF_106610</name>
</gene>
<dbReference type="EMBL" id="BNJK01000003">
    <property type="protein sequence ID" value="GHP00614.1"/>
    <property type="molecule type" value="Genomic_DNA"/>
</dbReference>
<accession>A0A8J3N9C4</accession>
<evidence type="ECO:0000313" key="1">
    <source>
        <dbReference type="EMBL" id="GHP00614.1"/>
    </source>
</evidence>
<proteinExistence type="predicted"/>
<protein>
    <submittedName>
        <fullName evidence="1">Uncharacterized protein</fullName>
    </submittedName>
</protein>
<reference evidence="1" key="1">
    <citation type="submission" date="2020-10" db="EMBL/GenBank/DDBJ databases">
        <title>Taxonomic study of unclassified bacteria belonging to the class Ktedonobacteria.</title>
        <authorList>
            <person name="Yabe S."/>
            <person name="Wang C.M."/>
            <person name="Zheng Y."/>
            <person name="Sakai Y."/>
            <person name="Cavaletti L."/>
            <person name="Monciardini P."/>
            <person name="Donadio S."/>
        </authorList>
    </citation>
    <scope>NUCLEOTIDE SEQUENCE</scope>
    <source>
        <strain evidence="1">ID150040</strain>
    </source>
</reference>
<organism evidence="1 2">
    <name type="scientific">Reticulibacter mediterranei</name>
    <dbReference type="NCBI Taxonomy" id="2778369"/>
    <lineage>
        <taxon>Bacteria</taxon>
        <taxon>Bacillati</taxon>
        <taxon>Chloroflexota</taxon>
        <taxon>Ktedonobacteria</taxon>
        <taxon>Ktedonobacterales</taxon>
        <taxon>Reticulibacteraceae</taxon>
        <taxon>Reticulibacter</taxon>
    </lineage>
</organism>
<evidence type="ECO:0000313" key="2">
    <source>
        <dbReference type="Proteomes" id="UP000597444"/>
    </source>
</evidence>
<dbReference type="Proteomes" id="UP000597444">
    <property type="component" value="Unassembled WGS sequence"/>
</dbReference>
<comment type="caution">
    <text evidence="1">The sequence shown here is derived from an EMBL/GenBank/DDBJ whole genome shotgun (WGS) entry which is preliminary data.</text>
</comment>
<name>A0A8J3N9C4_9CHLR</name>